<dbReference type="InterPro" id="IPR008319">
    <property type="entry name" value="GyrI-like_CCH_Lin2189-like"/>
</dbReference>
<gene>
    <name evidence="2" type="ORF">PK35_16950</name>
</gene>
<dbReference type="OrthoDB" id="4772335at2"/>
<dbReference type="Pfam" id="PF06445">
    <property type="entry name" value="GyrI-like"/>
    <property type="match status" value="1"/>
</dbReference>
<dbReference type="EMBL" id="JTDV01000028">
    <property type="protein sequence ID" value="KJD30993.1"/>
    <property type="molecule type" value="Genomic_DNA"/>
</dbReference>
<dbReference type="SUPFAM" id="SSF55136">
    <property type="entry name" value="Probable bacterial effector-binding domain"/>
    <property type="match status" value="1"/>
</dbReference>
<comment type="caution">
    <text evidence="2">The sequence shown here is derived from an EMBL/GenBank/DDBJ whole genome shotgun (WGS) entry which is preliminary data.</text>
</comment>
<proteinExistence type="predicted"/>
<dbReference type="PIRSF" id="PIRSF031644">
    <property type="entry name" value="UCP031644"/>
    <property type="match status" value="1"/>
</dbReference>
<name>A0A0D7VX23_9FLAO</name>
<reference evidence="2 3" key="1">
    <citation type="journal article" date="2015" name="Antonie Van Leeuwenhoek">
        <title>Tamlana nanhaiensis sp. nov., isolated from surface seawater collected from the South China Sea.</title>
        <authorList>
            <person name="Liu X."/>
            <person name="Lai Q."/>
            <person name="Du Y."/>
            <person name="Li G."/>
            <person name="Sun F."/>
            <person name="Shao Z."/>
        </authorList>
    </citation>
    <scope>NUCLEOTIDE SEQUENCE [LARGE SCALE GENOMIC DNA]</scope>
    <source>
        <strain evidence="2 3">FHC16</strain>
    </source>
</reference>
<keyword evidence="3" id="KW-1185">Reference proteome</keyword>
<evidence type="ECO:0000313" key="3">
    <source>
        <dbReference type="Proteomes" id="UP000032361"/>
    </source>
</evidence>
<evidence type="ECO:0000313" key="2">
    <source>
        <dbReference type="EMBL" id="KJD30993.1"/>
    </source>
</evidence>
<dbReference type="Proteomes" id="UP000032361">
    <property type="component" value="Unassembled WGS sequence"/>
</dbReference>
<dbReference type="AlphaFoldDB" id="A0A0D7VX23"/>
<organism evidence="2 3">
    <name type="scientific">Neotamlana nanhaiensis</name>
    <dbReference type="NCBI Taxonomy" id="1382798"/>
    <lineage>
        <taxon>Bacteria</taxon>
        <taxon>Pseudomonadati</taxon>
        <taxon>Bacteroidota</taxon>
        <taxon>Flavobacteriia</taxon>
        <taxon>Flavobacteriales</taxon>
        <taxon>Flavobacteriaceae</taxon>
        <taxon>Neotamlana</taxon>
    </lineage>
</organism>
<dbReference type="PATRIC" id="fig|1382798.3.peg.2821"/>
<dbReference type="Gene3D" id="3.20.80.10">
    <property type="entry name" value="Regulatory factor, effector binding domain"/>
    <property type="match status" value="1"/>
</dbReference>
<dbReference type="InterPro" id="IPR029442">
    <property type="entry name" value="GyrI-like"/>
</dbReference>
<feature type="domain" description="GyrI-like small molecule binding" evidence="1">
    <location>
        <begin position="19"/>
        <end position="204"/>
    </location>
</feature>
<accession>A0A0D7VX23</accession>
<sequence length="214" mass="24782">MMKLEWRKNEKAIYLPKAKPEIVNVSAYQFICIQGEGNPNKPFFADYIKAIYSVAYSIKMNLKKAAVKPQGYIDWTVYPLEGVWDINDTAKKHYNGEINKNDFVFKLMIRQPDFVNATYFNEIIALVGKSKPQNLLNKITFEKIVEGLCVQMLHVGSFNNEAETFNAMETFANTNGYNRLCKTHREIYISDFRKVAENKLKTVLRFKLEPKKSG</sequence>
<protein>
    <recommendedName>
        <fullName evidence="1">GyrI-like small molecule binding domain-containing protein</fullName>
    </recommendedName>
</protein>
<dbReference type="InterPro" id="IPR011256">
    <property type="entry name" value="Reg_factor_effector_dom_sf"/>
</dbReference>
<evidence type="ECO:0000259" key="1">
    <source>
        <dbReference type="Pfam" id="PF06445"/>
    </source>
</evidence>